<protein>
    <submittedName>
        <fullName evidence="1">Uncharacterized protein</fullName>
    </submittedName>
</protein>
<dbReference type="EMBL" id="UINC01222962">
    <property type="protein sequence ID" value="SVE51959.1"/>
    <property type="molecule type" value="Genomic_DNA"/>
</dbReference>
<gene>
    <name evidence="1" type="ORF">METZ01_LOCUS504813</name>
</gene>
<proteinExistence type="predicted"/>
<name>A0A383E5T0_9ZZZZ</name>
<accession>A0A383E5T0</accession>
<sequence length="48" mass="5727">MVNRPPHYRFGGYELLEVIKAKLRESKMDAVQAGLWIQLVQYLFRFDV</sequence>
<evidence type="ECO:0000313" key="1">
    <source>
        <dbReference type="EMBL" id="SVE51959.1"/>
    </source>
</evidence>
<reference evidence="1" key="1">
    <citation type="submission" date="2018-05" db="EMBL/GenBank/DDBJ databases">
        <authorList>
            <person name="Lanie J.A."/>
            <person name="Ng W.-L."/>
            <person name="Kazmierczak K.M."/>
            <person name="Andrzejewski T.M."/>
            <person name="Davidsen T.M."/>
            <person name="Wayne K.J."/>
            <person name="Tettelin H."/>
            <person name="Glass J.I."/>
            <person name="Rusch D."/>
            <person name="Podicherti R."/>
            <person name="Tsui H.-C.T."/>
            <person name="Winkler M.E."/>
        </authorList>
    </citation>
    <scope>NUCLEOTIDE SEQUENCE</scope>
</reference>
<organism evidence="1">
    <name type="scientific">marine metagenome</name>
    <dbReference type="NCBI Taxonomy" id="408172"/>
    <lineage>
        <taxon>unclassified sequences</taxon>
        <taxon>metagenomes</taxon>
        <taxon>ecological metagenomes</taxon>
    </lineage>
</organism>
<feature type="non-terminal residue" evidence="1">
    <location>
        <position position="48"/>
    </location>
</feature>
<dbReference type="AlphaFoldDB" id="A0A383E5T0"/>